<evidence type="ECO:0000313" key="3">
    <source>
        <dbReference type="EMBL" id="AZQ61479.1"/>
    </source>
</evidence>
<organism evidence="3 4">
    <name type="scientific">Flammeovirga pectinis</name>
    <dbReference type="NCBI Taxonomy" id="2494373"/>
    <lineage>
        <taxon>Bacteria</taxon>
        <taxon>Pseudomonadati</taxon>
        <taxon>Bacteroidota</taxon>
        <taxon>Cytophagia</taxon>
        <taxon>Cytophagales</taxon>
        <taxon>Flammeovirgaceae</taxon>
        <taxon>Flammeovirga</taxon>
    </lineage>
</organism>
<dbReference type="RefSeq" id="WP_126612003.1">
    <property type="nucleotide sequence ID" value="NZ_CP034562.1"/>
</dbReference>
<feature type="signal peptide" evidence="1">
    <location>
        <begin position="1"/>
        <end position="20"/>
    </location>
</feature>
<reference evidence="3 4" key="1">
    <citation type="submission" date="2018-12" db="EMBL/GenBank/DDBJ databases">
        <title>Flammeovirga pectinis sp. nov., isolated from the gut of the Korean scallop, Patinopecten yessoensis.</title>
        <authorList>
            <person name="Bae J.-W."/>
            <person name="Jeong Y.-S."/>
            <person name="Kang W."/>
        </authorList>
    </citation>
    <scope>NUCLEOTIDE SEQUENCE [LARGE SCALE GENOMIC DNA]</scope>
    <source>
        <strain evidence="3 4">L12M1</strain>
    </source>
</reference>
<accession>A0A3Q9FN51</accession>
<keyword evidence="4" id="KW-1185">Reference proteome</keyword>
<feature type="chain" id="PRO_5018638918" evidence="1">
    <location>
        <begin position="21"/>
        <end position="654"/>
    </location>
</feature>
<evidence type="ECO:0000256" key="1">
    <source>
        <dbReference type="SAM" id="SignalP"/>
    </source>
</evidence>
<dbReference type="KEGG" id="fll:EI427_04325"/>
<sequence length="654" mass="76301">MLKILKSFLLLIIISQITYAQKLSTNYNDISTYDIDYLPDDKDAEAVILFDKGEIDFIENLKGNFDIRYVRTRRVKIINENGLKYAMVDIPLYIGSNGKKESIEKIEGFTYNLNKGVPSTVPLDVKTIYEEKIHKNYLVKKFTFPQVKVGTIVEYKVTIISPFLFQLPHWEFQDRIPTIYSEYFVKMIPFYGYVFSAPNILQFSQQVSKKESEDYRWAGITYNLMGHKYIMEDVPAFKDESYITSVDDYLMQLDFQLSKYYTLQGAEIQVVSTWAKFNKDLLKDDQFGGFISKSGNDGKKIIDELSIDSPSKEELAKRIINYVKKNFKWNQLKGKYARQKEKEFYKNRTGNSAELNLFLIGLLDEAEIEVSPVILSTRSNGKIHTDYPYTHYYNYVIPYITVNGKSFVTDATAIHLPFNYLPLRCFNDKAMLVNSKNPQWINIRSKVYSDEINKLSMEIDTDKSTINTVYSSITSNYASYIKKNTFENDSATISKDLNENGFQEIKRLKTRHYDSPNRKYTIIAQGENTLENIAGRIIVKPFLNFPLQENMLKQDKRTYPVDFLFLLNTKYETFINIPDGYNVEINTESKKVSNDILDMDFTTIKEKNRLKVTANYSFKKDVYPPSDYKRLKEFIDILIDNINQPLIFVPIEEQ</sequence>
<dbReference type="Gene3D" id="2.60.40.3140">
    <property type="match status" value="1"/>
</dbReference>
<protein>
    <submittedName>
        <fullName evidence="3">DUF3857 domain-containing protein</fullName>
    </submittedName>
</protein>
<keyword evidence="1" id="KW-0732">Signal</keyword>
<feature type="domain" description="DUF3858" evidence="2">
    <location>
        <begin position="556"/>
        <end position="648"/>
    </location>
</feature>
<evidence type="ECO:0000313" key="4">
    <source>
        <dbReference type="Proteomes" id="UP000267268"/>
    </source>
</evidence>
<dbReference type="EMBL" id="CP034562">
    <property type="protein sequence ID" value="AZQ61479.1"/>
    <property type="molecule type" value="Genomic_DNA"/>
</dbReference>
<dbReference type="Pfam" id="PF12970">
    <property type="entry name" value="DUF3858"/>
    <property type="match status" value="1"/>
</dbReference>
<proteinExistence type="predicted"/>
<dbReference type="Gene3D" id="3.10.620.30">
    <property type="match status" value="1"/>
</dbReference>
<dbReference type="InterPro" id="IPR024544">
    <property type="entry name" value="DUF3858"/>
</dbReference>
<dbReference type="Gene3D" id="2.60.120.1130">
    <property type="match status" value="1"/>
</dbReference>
<evidence type="ECO:0000259" key="2">
    <source>
        <dbReference type="Pfam" id="PF12970"/>
    </source>
</evidence>
<dbReference type="AlphaFoldDB" id="A0A3Q9FN51"/>
<dbReference type="Proteomes" id="UP000267268">
    <property type="component" value="Chromosome 1"/>
</dbReference>
<name>A0A3Q9FN51_9BACT</name>
<dbReference type="OrthoDB" id="98874at2"/>
<gene>
    <name evidence="3" type="ORF">EI427_04325</name>
</gene>